<reference evidence="3" key="1">
    <citation type="submission" date="2017-03" db="EMBL/GenBank/DDBJ databases">
        <authorList>
            <person name="Herbold C."/>
        </authorList>
    </citation>
    <scope>NUCLEOTIDE SEQUENCE [LARGE SCALE GENOMIC DNA]</scope>
</reference>
<gene>
    <name evidence="2" type="ORF">NCS_10164</name>
</gene>
<dbReference type="Proteomes" id="UP000230607">
    <property type="component" value="Chromosome 1"/>
</dbReference>
<evidence type="ECO:0000313" key="2">
    <source>
        <dbReference type="EMBL" id="SMH70357.1"/>
    </source>
</evidence>
<keyword evidence="1" id="KW-0472">Membrane</keyword>
<proteinExistence type="predicted"/>
<keyword evidence="3" id="KW-1185">Reference proteome</keyword>
<evidence type="ECO:0000313" key="3">
    <source>
        <dbReference type="Proteomes" id="UP000230607"/>
    </source>
</evidence>
<accession>A0A2H1FC77</accession>
<protein>
    <recommendedName>
        <fullName evidence="4">LTD domain-containing protein</fullName>
    </recommendedName>
</protein>
<sequence length="324" mass="36011">MMKDIFTISLLTILLTVTMSYVYGESSAAPVVITKVELWSPPTFAEGVNMCDGSKALEPWTYQWIEINNTRNEPLTLNNFSLNMTGSNLYLHNYVISLPSHGSCLFQTANEASIRVGLGGSQGNGQPNGYDGSSVIIQYTVQSDKGISKYKDSTPRLSDTYGDTRIWQLIDGKWLFKEFSIPDVDRTTLTKTTDGGSIMVNLTLAQEIQPPTMSKFKINFMDGEKNPLRDVKYEITYDGANQVEQGDNGFATNGTAIKFMEFTEPGPLKITINILGIDNKTLDKPQSVDFSTVTVPEFPFAIPILMVSITSLILLYRIKFKTNI</sequence>
<organism evidence="2 3">
    <name type="scientific">Candidatus Nitrosotalea okcheonensis</name>
    <dbReference type="NCBI Taxonomy" id="1903276"/>
    <lineage>
        <taxon>Archaea</taxon>
        <taxon>Nitrososphaerota</taxon>
        <taxon>Nitrososphaeria</taxon>
        <taxon>Nitrosotaleales</taxon>
        <taxon>Nitrosotaleaceae</taxon>
        <taxon>Nitrosotalea</taxon>
    </lineage>
</organism>
<keyword evidence="1" id="KW-1133">Transmembrane helix</keyword>
<keyword evidence="1" id="KW-0812">Transmembrane</keyword>
<dbReference type="EMBL" id="LT841358">
    <property type="protein sequence ID" value="SMH70357.1"/>
    <property type="molecule type" value="Genomic_DNA"/>
</dbReference>
<name>A0A2H1FC77_9ARCH</name>
<evidence type="ECO:0008006" key="4">
    <source>
        <dbReference type="Google" id="ProtNLM"/>
    </source>
</evidence>
<feature type="transmembrane region" description="Helical" evidence="1">
    <location>
        <begin position="298"/>
        <end position="318"/>
    </location>
</feature>
<evidence type="ECO:0000256" key="1">
    <source>
        <dbReference type="SAM" id="Phobius"/>
    </source>
</evidence>
<dbReference type="AlphaFoldDB" id="A0A2H1FC77"/>